<evidence type="ECO:0000313" key="2">
    <source>
        <dbReference type="EMBL" id="EJK43888.1"/>
    </source>
</evidence>
<feature type="compositionally biased region" description="Basic and acidic residues" evidence="1">
    <location>
        <begin position="73"/>
        <end position="93"/>
    </location>
</feature>
<dbReference type="Proteomes" id="UP000266841">
    <property type="component" value="Unassembled WGS sequence"/>
</dbReference>
<comment type="caution">
    <text evidence="2">The sequence shown here is derived from an EMBL/GenBank/DDBJ whole genome shotgun (WGS) entry which is preliminary data.</text>
</comment>
<dbReference type="AlphaFoldDB" id="K0QY91"/>
<dbReference type="EMBL" id="AGNL01050488">
    <property type="protein sequence ID" value="EJK43888.1"/>
    <property type="molecule type" value="Genomic_DNA"/>
</dbReference>
<name>K0QY91_THAOC</name>
<feature type="non-terminal residue" evidence="2">
    <location>
        <position position="1"/>
    </location>
</feature>
<proteinExistence type="predicted"/>
<gene>
    <name evidence="2" type="ORF">THAOC_37623</name>
</gene>
<protein>
    <submittedName>
        <fullName evidence="2">Uncharacterized protein</fullName>
    </submittedName>
</protein>
<evidence type="ECO:0000313" key="3">
    <source>
        <dbReference type="Proteomes" id="UP000266841"/>
    </source>
</evidence>
<accession>K0QY91</accession>
<organism evidence="2 3">
    <name type="scientific">Thalassiosira oceanica</name>
    <name type="common">Marine diatom</name>
    <dbReference type="NCBI Taxonomy" id="159749"/>
    <lineage>
        <taxon>Eukaryota</taxon>
        <taxon>Sar</taxon>
        <taxon>Stramenopiles</taxon>
        <taxon>Ochrophyta</taxon>
        <taxon>Bacillariophyta</taxon>
        <taxon>Coscinodiscophyceae</taxon>
        <taxon>Thalassiosirophycidae</taxon>
        <taxon>Thalassiosirales</taxon>
        <taxon>Thalassiosiraceae</taxon>
        <taxon>Thalassiosira</taxon>
    </lineage>
</organism>
<sequence>QVECRSQAWRCGVMREKATHGDREEAGTGRLRLALRLARFALTARKQCSQPGVDERGPLRGRVRPLAPSSLHAEPHCRERPDRARGREAGRMTKELGWQVMSAVIGETRRETRNATGLSGLIASQFGI</sequence>
<feature type="region of interest" description="Disordered" evidence="1">
    <location>
        <begin position="47"/>
        <end position="93"/>
    </location>
</feature>
<keyword evidence="3" id="KW-1185">Reference proteome</keyword>
<reference evidence="2 3" key="1">
    <citation type="journal article" date="2012" name="Genome Biol.">
        <title>Genome and low-iron response of an oceanic diatom adapted to chronic iron limitation.</title>
        <authorList>
            <person name="Lommer M."/>
            <person name="Specht M."/>
            <person name="Roy A.S."/>
            <person name="Kraemer L."/>
            <person name="Andreson R."/>
            <person name="Gutowska M.A."/>
            <person name="Wolf J."/>
            <person name="Bergner S.V."/>
            <person name="Schilhabel M.B."/>
            <person name="Klostermeier U.C."/>
            <person name="Beiko R.G."/>
            <person name="Rosenstiel P."/>
            <person name="Hippler M."/>
            <person name="Laroche J."/>
        </authorList>
    </citation>
    <scope>NUCLEOTIDE SEQUENCE [LARGE SCALE GENOMIC DNA]</scope>
    <source>
        <strain evidence="2 3">CCMP1005</strain>
    </source>
</reference>
<evidence type="ECO:0000256" key="1">
    <source>
        <dbReference type="SAM" id="MobiDB-lite"/>
    </source>
</evidence>